<evidence type="ECO:0000256" key="1">
    <source>
        <dbReference type="SAM" id="MobiDB-lite"/>
    </source>
</evidence>
<dbReference type="AlphaFoldDB" id="A0AAF6B1W1"/>
<organism evidence="2 3">
    <name type="scientific">Marchantia polymorpha subsp. ruderalis</name>
    <dbReference type="NCBI Taxonomy" id="1480154"/>
    <lineage>
        <taxon>Eukaryota</taxon>
        <taxon>Viridiplantae</taxon>
        <taxon>Streptophyta</taxon>
        <taxon>Embryophyta</taxon>
        <taxon>Marchantiophyta</taxon>
        <taxon>Marchantiopsida</taxon>
        <taxon>Marchantiidae</taxon>
        <taxon>Marchantiales</taxon>
        <taxon>Marchantiaceae</taxon>
        <taxon>Marchantia</taxon>
    </lineage>
</organism>
<protein>
    <submittedName>
        <fullName evidence="2">Uncharacterized protein</fullName>
    </submittedName>
</protein>
<name>A0AAF6B1W1_MARPO</name>
<reference evidence="3" key="1">
    <citation type="journal article" date="2020" name="Curr. Biol.">
        <title>Chromatin organization in early land plants reveals an ancestral association between H3K27me3, transposons, and constitutive heterochromatin.</title>
        <authorList>
            <person name="Montgomery S.A."/>
            <person name="Tanizawa Y."/>
            <person name="Galik B."/>
            <person name="Wang N."/>
            <person name="Ito T."/>
            <person name="Mochizuki T."/>
            <person name="Akimcheva S."/>
            <person name="Bowman J.L."/>
            <person name="Cognat V."/>
            <person name="Marechal-Drouard L."/>
            <person name="Ekker H."/>
            <person name="Hong S.F."/>
            <person name="Kohchi T."/>
            <person name="Lin S.S."/>
            <person name="Liu L.D."/>
            <person name="Nakamura Y."/>
            <person name="Valeeva L.R."/>
            <person name="Shakirov E.V."/>
            <person name="Shippen D.E."/>
            <person name="Wei W.L."/>
            <person name="Yagura M."/>
            <person name="Yamaoka S."/>
            <person name="Yamato K.T."/>
            <person name="Liu C."/>
            <person name="Berger F."/>
        </authorList>
    </citation>
    <scope>NUCLEOTIDE SEQUENCE [LARGE SCALE GENOMIC DNA]</scope>
    <source>
        <strain evidence="3">Tak-1</strain>
    </source>
</reference>
<evidence type="ECO:0000313" key="2">
    <source>
        <dbReference type="EMBL" id="BBN05995.1"/>
    </source>
</evidence>
<accession>A0AAF6B1W1</accession>
<feature type="region of interest" description="Disordered" evidence="1">
    <location>
        <begin position="285"/>
        <end position="310"/>
    </location>
</feature>
<sequence length="310" mass="34925">MGPRVDDEALIRRRLLLQILHHHGQNVVPVGLAQRPKRRLAARAHQVRRQDPSQSSPLRAFVRRNVHVPPVPCGRFAHAHRSAVQHPAGPGLECVGRVLGREELLHDLRRGDDHGRVRAHPQRHHPAVVVTDLGQHSARARPQLQRVAEHWPRARPRRQALGGPVVRDLQGQLRAMDHDHHADDRPQTQFHAVFEIHLAPAHDISSPRAGRWLRLRSRAPPSDATNFVIAHSFLPFVLLPTWAHVLVLDRNRVIAPIDGPADHGAPRSCAWSRLPRLVRANSISQSSKLRSSPMRWPTVESLGTRRCSKA</sequence>
<proteinExistence type="predicted"/>
<dbReference type="EMBL" id="AP019868">
    <property type="protein sequence ID" value="BBN05995.1"/>
    <property type="molecule type" value="Genomic_DNA"/>
</dbReference>
<gene>
    <name evidence="2" type="ORF">Mp_3g17570</name>
</gene>
<dbReference type="Proteomes" id="UP001162541">
    <property type="component" value="Chromosome 3"/>
</dbReference>
<evidence type="ECO:0000313" key="3">
    <source>
        <dbReference type="Proteomes" id="UP001162541"/>
    </source>
</evidence>